<gene>
    <name evidence="1" type="primary">AVEN_203545_1</name>
    <name evidence="1" type="ORF">CEXT_313981</name>
</gene>
<comment type="caution">
    <text evidence="1">The sequence shown here is derived from an EMBL/GenBank/DDBJ whole genome shotgun (WGS) entry which is preliminary data.</text>
</comment>
<dbReference type="EMBL" id="BPLR01004351">
    <property type="protein sequence ID" value="GIX94239.1"/>
    <property type="molecule type" value="Genomic_DNA"/>
</dbReference>
<proteinExistence type="predicted"/>
<evidence type="ECO:0000313" key="1">
    <source>
        <dbReference type="EMBL" id="GIX94239.1"/>
    </source>
</evidence>
<dbReference type="AlphaFoldDB" id="A0AAV4PAZ6"/>
<evidence type="ECO:0000313" key="2">
    <source>
        <dbReference type="Proteomes" id="UP001054945"/>
    </source>
</evidence>
<accession>A0AAV4PAZ6</accession>
<protein>
    <submittedName>
        <fullName evidence="1">Uncharacterized protein</fullName>
    </submittedName>
</protein>
<name>A0AAV4PAZ6_CAEEX</name>
<reference evidence="1 2" key="1">
    <citation type="submission" date="2021-06" db="EMBL/GenBank/DDBJ databases">
        <title>Caerostris extrusa draft genome.</title>
        <authorList>
            <person name="Kono N."/>
            <person name="Arakawa K."/>
        </authorList>
    </citation>
    <scope>NUCLEOTIDE SEQUENCE [LARGE SCALE GENOMIC DNA]</scope>
</reference>
<sequence length="101" mass="11143">MSGDQKDALCFQILKAFLSLQNYFYILSGVIAEMEDPQGEGGGGRRDSGKDGVVVHRESDGLFCILNDPKQRDGGKMTLFEEGFTFSRIFKGTGRGWGLWG</sequence>
<dbReference type="Proteomes" id="UP001054945">
    <property type="component" value="Unassembled WGS sequence"/>
</dbReference>
<organism evidence="1 2">
    <name type="scientific">Caerostris extrusa</name>
    <name type="common">Bark spider</name>
    <name type="synonym">Caerostris bankana</name>
    <dbReference type="NCBI Taxonomy" id="172846"/>
    <lineage>
        <taxon>Eukaryota</taxon>
        <taxon>Metazoa</taxon>
        <taxon>Ecdysozoa</taxon>
        <taxon>Arthropoda</taxon>
        <taxon>Chelicerata</taxon>
        <taxon>Arachnida</taxon>
        <taxon>Araneae</taxon>
        <taxon>Araneomorphae</taxon>
        <taxon>Entelegynae</taxon>
        <taxon>Araneoidea</taxon>
        <taxon>Araneidae</taxon>
        <taxon>Caerostris</taxon>
    </lineage>
</organism>
<keyword evidence="2" id="KW-1185">Reference proteome</keyword>